<sequence length="381" mass="43646">MQDCVNQRSFRRFPLLMLVRNRPESTPLFSLSHWLEMSDVLKLIESILWTFAVVGLCYVTKCLRKASLLHYNLKMILINLSIALIGYGCCRIAMNTDSIAHYYGIGQQYLTYRASMLVAKIIFVASLLLAASCCVFLPIERTVATFVPKRYEQMKRTGKGVALFVILWTVSFGVSIALNFFWQMWNTPNNDNDLLDSSFLVGMNTEFLLVILYGGTIAYGANGILVCFLYKHNKKQRSQLDPSNLNVRYQYSENIATIRLLLAFTGTSYVVALLATILISFYYVVRTNGLMGNNDLLLVEQSFHVLVSMYAIFYNIIFLAMHRPNRDQLVRDVRRLACFERQGTVDSLRLQVKSIEGHCLSFKDEGNVYFSYLSQQWNVKA</sequence>
<feature type="transmembrane region" description="Helical" evidence="5">
    <location>
        <begin position="71"/>
        <end position="94"/>
    </location>
</feature>
<evidence type="ECO:0000313" key="7">
    <source>
        <dbReference type="WBParaSite" id="L893_g4655.t1"/>
    </source>
</evidence>
<dbReference type="PANTHER" id="PTHR47521">
    <property type="entry name" value="SERPENTINE RECEPTOR, CLASS E (EPSILON)-RELATED"/>
    <property type="match status" value="1"/>
</dbReference>
<comment type="subcellular location">
    <subcellularLocation>
        <location evidence="1">Membrane</location>
        <topology evidence="1">Multi-pass membrane protein</topology>
    </subcellularLocation>
</comment>
<organism evidence="6 7">
    <name type="scientific">Steinernema glaseri</name>
    <dbReference type="NCBI Taxonomy" id="37863"/>
    <lineage>
        <taxon>Eukaryota</taxon>
        <taxon>Metazoa</taxon>
        <taxon>Ecdysozoa</taxon>
        <taxon>Nematoda</taxon>
        <taxon>Chromadorea</taxon>
        <taxon>Rhabditida</taxon>
        <taxon>Tylenchina</taxon>
        <taxon>Panagrolaimomorpha</taxon>
        <taxon>Strongyloidoidea</taxon>
        <taxon>Steinernematidae</taxon>
        <taxon>Steinernema</taxon>
    </lineage>
</organism>
<dbReference type="SUPFAM" id="SSF81321">
    <property type="entry name" value="Family A G protein-coupled receptor-like"/>
    <property type="match status" value="1"/>
</dbReference>
<evidence type="ECO:0000256" key="5">
    <source>
        <dbReference type="SAM" id="Phobius"/>
    </source>
</evidence>
<feature type="transmembrane region" description="Helical" evidence="5">
    <location>
        <begin position="207"/>
        <end position="230"/>
    </location>
</feature>
<evidence type="ECO:0000256" key="3">
    <source>
        <dbReference type="ARBA" id="ARBA00022989"/>
    </source>
</evidence>
<evidence type="ECO:0000256" key="2">
    <source>
        <dbReference type="ARBA" id="ARBA00022692"/>
    </source>
</evidence>
<feature type="transmembrane region" description="Helical" evidence="5">
    <location>
        <begin position="40"/>
        <end position="59"/>
    </location>
</feature>
<keyword evidence="2 5" id="KW-0812">Transmembrane</keyword>
<feature type="transmembrane region" description="Helical" evidence="5">
    <location>
        <begin position="160"/>
        <end position="182"/>
    </location>
</feature>
<dbReference type="WBParaSite" id="L893_g4655.t1">
    <property type="protein sequence ID" value="L893_g4655.t1"/>
    <property type="gene ID" value="L893_g4655"/>
</dbReference>
<feature type="transmembrane region" description="Helical" evidence="5">
    <location>
        <begin position="260"/>
        <end position="283"/>
    </location>
</feature>
<dbReference type="PANTHER" id="PTHR47521:SF7">
    <property type="entry name" value="SERPENTINE RECEPTOR CLASS EPSILON-6"/>
    <property type="match status" value="1"/>
</dbReference>
<keyword evidence="4 5" id="KW-0472">Membrane</keyword>
<evidence type="ECO:0000256" key="4">
    <source>
        <dbReference type="ARBA" id="ARBA00023136"/>
    </source>
</evidence>
<dbReference type="GO" id="GO:0016020">
    <property type="term" value="C:membrane"/>
    <property type="evidence" value="ECO:0007669"/>
    <property type="project" value="UniProtKB-SubCell"/>
</dbReference>
<dbReference type="InterPro" id="IPR052860">
    <property type="entry name" value="NRL-GPCR1"/>
</dbReference>
<feature type="transmembrane region" description="Helical" evidence="5">
    <location>
        <begin position="114"/>
        <end position="139"/>
    </location>
</feature>
<keyword evidence="6" id="KW-1185">Reference proteome</keyword>
<name>A0A1I8ADL8_9BILA</name>
<dbReference type="AlphaFoldDB" id="A0A1I8ADL8"/>
<proteinExistence type="predicted"/>
<feature type="transmembrane region" description="Helical" evidence="5">
    <location>
        <begin position="303"/>
        <end position="321"/>
    </location>
</feature>
<reference evidence="7" key="1">
    <citation type="submission" date="2016-11" db="UniProtKB">
        <authorList>
            <consortium name="WormBaseParasite"/>
        </authorList>
    </citation>
    <scope>IDENTIFICATION</scope>
</reference>
<dbReference type="Pfam" id="PF10292">
    <property type="entry name" value="7TM_GPCR_Srab"/>
    <property type="match status" value="1"/>
</dbReference>
<dbReference type="Proteomes" id="UP000095287">
    <property type="component" value="Unplaced"/>
</dbReference>
<dbReference type="Gene3D" id="1.20.1070.10">
    <property type="entry name" value="Rhodopsin 7-helix transmembrane proteins"/>
    <property type="match status" value="1"/>
</dbReference>
<dbReference type="InterPro" id="IPR019408">
    <property type="entry name" value="7TM_GPCR_serpentine_rcpt_Srab"/>
</dbReference>
<evidence type="ECO:0000313" key="6">
    <source>
        <dbReference type="Proteomes" id="UP000095287"/>
    </source>
</evidence>
<evidence type="ECO:0000256" key="1">
    <source>
        <dbReference type="ARBA" id="ARBA00004141"/>
    </source>
</evidence>
<keyword evidence="3 5" id="KW-1133">Transmembrane helix</keyword>
<accession>A0A1I8ADL8</accession>
<protein>
    <submittedName>
        <fullName evidence="7">G_PROTEIN_RECEP_F1_2 domain-containing protein</fullName>
    </submittedName>
</protein>